<feature type="compositionally biased region" description="Basic and acidic residues" evidence="1">
    <location>
        <begin position="1"/>
        <end position="13"/>
    </location>
</feature>
<feature type="compositionally biased region" description="Low complexity" evidence="1">
    <location>
        <begin position="195"/>
        <end position="207"/>
    </location>
</feature>
<proteinExistence type="predicted"/>
<feature type="compositionally biased region" description="Low complexity" evidence="1">
    <location>
        <begin position="146"/>
        <end position="171"/>
    </location>
</feature>
<evidence type="ECO:0008006" key="3">
    <source>
        <dbReference type="Google" id="ProtNLM"/>
    </source>
</evidence>
<dbReference type="AlphaFoldDB" id="A0A0G4HWY6"/>
<accession>A0A0G4HWY6</accession>
<feature type="region of interest" description="Disordered" evidence="1">
    <location>
        <begin position="124"/>
        <end position="221"/>
    </location>
</feature>
<evidence type="ECO:0000256" key="1">
    <source>
        <dbReference type="SAM" id="MobiDB-lite"/>
    </source>
</evidence>
<evidence type="ECO:0000313" key="2">
    <source>
        <dbReference type="EMBL" id="CEM49034.1"/>
    </source>
</evidence>
<dbReference type="EMBL" id="CDMZ01004213">
    <property type="protein sequence ID" value="CEM49034.1"/>
    <property type="molecule type" value="Genomic_DNA"/>
</dbReference>
<feature type="region of interest" description="Disordered" evidence="1">
    <location>
        <begin position="1"/>
        <end position="21"/>
    </location>
</feature>
<organism evidence="2">
    <name type="scientific">Chromera velia CCMP2878</name>
    <dbReference type="NCBI Taxonomy" id="1169474"/>
    <lineage>
        <taxon>Eukaryota</taxon>
        <taxon>Sar</taxon>
        <taxon>Alveolata</taxon>
        <taxon>Colpodellida</taxon>
        <taxon>Chromeraceae</taxon>
        <taxon>Chromera</taxon>
    </lineage>
</organism>
<gene>
    <name evidence="2" type="ORF">Cvel_9167</name>
</gene>
<protein>
    <recommendedName>
        <fullName evidence="3">Transcription initiation factor TFIID subunit 12 domain-containing protein</fullName>
    </recommendedName>
</protein>
<name>A0A0G4HWY6_9ALVE</name>
<sequence>MPEKEKEEKKEGADPSPPSAISAEVVKEIYTSMCEAPNPEEAHRAADRIEAVSQMVADLMTDFVDYVTREAFRTAQHQTTHPDYPLGEPPEVTAQEVRQVLENEFGIDLPADLPGVNEPFPALPVALPPPPRASLTQQRSETARNSSGSAAAAAAAAAPGAGAGAVGPDSVVDVDDDPSNVDFQLPPQMGHAEEMQQQQQHGHGLMLRGMGSLAPLRPTGS</sequence>
<reference evidence="2" key="1">
    <citation type="submission" date="2014-11" db="EMBL/GenBank/DDBJ databases">
        <authorList>
            <person name="Otto D Thomas"/>
            <person name="Naeem Raeece"/>
        </authorList>
    </citation>
    <scope>NUCLEOTIDE SEQUENCE</scope>
</reference>
<feature type="compositionally biased region" description="Polar residues" evidence="1">
    <location>
        <begin position="136"/>
        <end position="145"/>
    </location>
</feature>
<dbReference type="VEuPathDB" id="CryptoDB:Cvel_9167"/>